<evidence type="ECO:0000256" key="1">
    <source>
        <dbReference type="SAM" id="SignalP"/>
    </source>
</evidence>
<sequence>MKHILLTILACFAISMAAQAQLSVGIKAGIGASNVDVNEVKNNPWQYKDSENITGYHAGAFARLQILGIFVQPEAVLSSTGGKVDFFNDQTAETTTEKFKFTRLDVPLLAGINLFNVARVQAGPVASVLLSARQEGKTMDNYLQEADWGWQAGVGVDISRLTLDLRYERVNRNYTNDAQQSSYELANKQVLLSVGYKLFQ</sequence>
<accession>A0ABW5D1D0</accession>
<proteinExistence type="predicted"/>
<dbReference type="SUPFAM" id="SSF56925">
    <property type="entry name" value="OMPA-like"/>
    <property type="match status" value="1"/>
</dbReference>
<evidence type="ECO:0000259" key="2">
    <source>
        <dbReference type="Pfam" id="PF13568"/>
    </source>
</evidence>
<name>A0ABW5D1D0_9BACT</name>
<keyword evidence="4" id="KW-1185">Reference proteome</keyword>
<feature type="chain" id="PRO_5046361972" evidence="1">
    <location>
        <begin position="21"/>
        <end position="200"/>
    </location>
</feature>
<dbReference type="InterPro" id="IPR025665">
    <property type="entry name" value="Beta-barrel_OMP_2"/>
</dbReference>
<dbReference type="Pfam" id="PF13568">
    <property type="entry name" value="OMP_b-brl_2"/>
    <property type="match status" value="1"/>
</dbReference>
<feature type="domain" description="Outer membrane protein beta-barrel" evidence="2">
    <location>
        <begin position="18"/>
        <end position="168"/>
    </location>
</feature>
<keyword evidence="1" id="KW-0732">Signal</keyword>
<dbReference type="Proteomes" id="UP001597374">
    <property type="component" value="Unassembled WGS sequence"/>
</dbReference>
<feature type="signal peptide" evidence="1">
    <location>
        <begin position="1"/>
        <end position="20"/>
    </location>
</feature>
<protein>
    <submittedName>
        <fullName evidence="3">Porin family protein</fullName>
    </submittedName>
</protein>
<organism evidence="3 4">
    <name type="scientific">Pontibacter ruber</name>
    <dbReference type="NCBI Taxonomy" id="1343895"/>
    <lineage>
        <taxon>Bacteria</taxon>
        <taxon>Pseudomonadati</taxon>
        <taxon>Bacteroidota</taxon>
        <taxon>Cytophagia</taxon>
        <taxon>Cytophagales</taxon>
        <taxon>Hymenobacteraceae</taxon>
        <taxon>Pontibacter</taxon>
    </lineage>
</organism>
<dbReference type="RefSeq" id="WP_250431522.1">
    <property type="nucleotide sequence ID" value="NZ_JALPRR010000004.1"/>
</dbReference>
<reference evidence="4" key="1">
    <citation type="journal article" date="2019" name="Int. J. Syst. Evol. Microbiol.">
        <title>The Global Catalogue of Microorganisms (GCM) 10K type strain sequencing project: providing services to taxonomists for standard genome sequencing and annotation.</title>
        <authorList>
            <consortium name="The Broad Institute Genomics Platform"/>
            <consortium name="The Broad Institute Genome Sequencing Center for Infectious Disease"/>
            <person name="Wu L."/>
            <person name="Ma J."/>
        </authorList>
    </citation>
    <scope>NUCLEOTIDE SEQUENCE [LARGE SCALE GENOMIC DNA]</scope>
    <source>
        <strain evidence="4">CGMCC 4.1782</strain>
    </source>
</reference>
<evidence type="ECO:0000313" key="4">
    <source>
        <dbReference type="Proteomes" id="UP001597374"/>
    </source>
</evidence>
<dbReference type="EMBL" id="JBHUIM010000003">
    <property type="protein sequence ID" value="MFD2248447.1"/>
    <property type="molecule type" value="Genomic_DNA"/>
</dbReference>
<dbReference type="InterPro" id="IPR011250">
    <property type="entry name" value="OMP/PagP_B-barrel"/>
</dbReference>
<gene>
    <name evidence="3" type="ORF">ACFSKP_19425</name>
</gene>
<comment type="caution">
    <text evidence="3">The sequence shown here is derived from an EMBL/GenBank/DDBJ whole genome shotgun (WGS) entry which is preliminary data.</text>
</comment>
<evidence type="ECO:0000313" key="3">
    <source>
        <dbReference type="EMBL" id="MFD2248447.1"/>
    </source>
</evidence>